<evidence type="ECO:0000259" key="1">
    <source>
        <dbReference type="SMART" id="SM00382"/>
    </source>
</evidence>
<dbReference type="Pfam" id="PF01695">
    <property type="entry name" value="IstB_IS21"/>
    <property type="match status" value="1"/>
</dbReference>
<dbReference type="CDD" id="cd00009">
    <property type="entry name" value="AAA"/>
    <property type="match status" value="1"/>
</dbReference>
<evidence type="ECO:0000313" key="3">
    <source>
        <dbReference type="Proteomes" id="UP000823927"/>
    </source>
</evidence>
<dbReference type="SMART" id="SM00382">
    <property type="entry name" value="AAA"/>
    <property type="match status" value="1"/>
</dbReference>
<dbReference type="InterPro" id="IPR003593">
    <property type="entry name" value="AAA+_ATPase"/>
</dbReference>
<comment type="caution">
    <text evidence="2">The sequence shown here is derived from an EMBL/GenBank/DDBJ whole genome shotgun (WGS) entry which is preliminary data.</text>
</comment>
<dbReference type="GO" id="GO:0006260">
    <property type="term" value="P:DNA replication"/>
    <property type="evidence" value="ECO:0007669"/>
    <property type="project" value="TreeGrafter"/>
</dbReference>
<dbReference type="Gene3D" id="3.40.50.300">
    <property type="entry name" value="P-loop containing nucleotide triphosphate hydrolases"/>
    <property type="match status" value="1"/>
</dbReference>
<dbReference type="AlphaFoldDB" id="A0A9D1F2T4"/>
<sequence>MPLKNSQYNAILRRYDQLRFESIRQLDARRQEVYAAIPQLRQLDEDMAHTAAEYARKAIVSKSDASISQFKSDMAQLEKQRKELLASHSFPADYLEPKYHCPDCQDTGFIGNEKCHCFKQAIVDLVYAQSNIRQRLLEENFDSFRLDYYSTEKDRRLGISPRQNMENILSCCRDFISDFDKKQDNLLFYGNTGVGKTFLSNCIARELLDSAHTVIYLTAFQLVDILESNTFGKDDDAAGDEDMFSYIFDCDLLIIDDLGTEMNNTFITSQLFLCINERLLRRRSTIISTNLSLEQLQKEYSERIFSRIISNYQVFAIFGDDIRVKKAIALPPA</sequence>
<name>A0A9D1F2T4_9FIRM</name>
<reference evidence="2" key="2">
    <citation type="journal article" date="2021" name="PeerJ">
        <title>Extensive microbial diversity within the chicken gut microbiome revealed by metagenomics and culture.</title>
        <authorList>
            <person name="Gilroy R."/>
            <person name="Ravi A."/>
            <person name="Getino M."/>
            <person name="Pursley I."/>
            <person name="Horton D.L."/>
            <person name="Alikhan N.F."/>
            <person name="Baker D."/>
            <person name="Gharbi K."/>
            <person name="Hall N."/>
            <person name="Watson M."/>
            <person name="Adriaenssens E.M."/>
            <person name="Foster-Nyarko E."/>
            <person name="Jarju S."/>
            <person name="Secka A."/>
            <person name="Antonio M."/>
            <person name="Oren A."/>
            <person name="Chaudhuri R.R."/>
            <person name="La Ragione R."/>
            <person name="Hildebrand F."/>
            <person name="Pallen M.J."/>
        </authorList>
    </citation>
    <scope>NUCLEOTIDE SEQUENCE</scope>
    <source>
        <strain evidence="2">CHK178-757</strain>
    </source>
</reference>
<evidence type="ECO:0000313" key="2">
    <source>
        <dbReference type="EMBL" id="HIS46458.1"/>
    </source>
</evidence>
<protein>
    <submittedName>
        <fullName evidence="2">ATP-binding protein</fullName>
    </submittedName>
</protein>
<dbReference type="EMBL" id="DVIT01000012">
    <property type="protein sequence ID" value="HIS46458.1"/>
    <property type="molecule type" value="Genomic_DNA"/>
</dbReference>
<dbReference type="InterPro" id="IPR027417">
    <property type="entry name" value="P-loop_NTPase"/>
</dbReference>
<proteinExistence type="predicted"/>
<dbReference type="GO" id="GO:0005524">
    <property type="term" value="F:ATP binding"/>
    <property type="evidence" value="ECO:0007669"/>
    <property type="project" value="UniProtKB-KW"/>
</dbReference>
<organism evidence="2 3">
    <name type="scientific">Candidatus Scybalocola faecigallinarum</name>
    <dbReference type="NCBI Taxonomy" id="2840941"/>
    <lineage>
        <taxon>Bacteria</taxon>
        <taxon>Bacillati</taxon>
        <taxon>Bacillota</taxon>
        <taxon>Clostridia</taxon>
        <taxon>Lachnospirales</taxon>
        <taxon>Lachnospiraceae</taxon>
        <taxon>Lachnospiraceae incertae sedis</taxon>
        <taxon>Candidatus Scybalocola (ex Gilroy et al. 2021)</taxon>
    </lineage>
</organism>
<gene>
    <name evidence="2" type="ORF">IAB46_02685</name>
</gene>
<dbReference type="Proteomes" id="UP000823927">
    <property type="component" value="Unassembled WGS sequence"/>
</dbReference>
<reference evidence="2" key="1">
    <citation type="submission" date="2020-10" db="EMBL/GenBank/DDBJ databases">
        <authorList>
            <person name="Gilroy R."/>
        </authorList>
    </citation>
    <scope>NUCLEOTIDE SEQUENCE</scope>
    <source>
        <strain evidence="2">CHK178-757</strain>
    </source>
</reference>
<dbReference type="SUPFAM" id="SSF52540">
    <property type="entry name" value="P-loop containing nucleoside triphosphate hydrolases"/>
    <property type="match status" value="1"/>
</dbReference>
<keyword evidence="2" id="KW-0547">Nucleotide-binding</keyword>
<feature type="domain" description="AAA+ ATPase" evidence="1">
    <location>
        <begin position="182"/>
        <end position="315"/>
    </location>
</feature>
<dbReference type="PANTHER" id="PTHR30050:SF4">
    <property type="entry name" value="ATP-BINDING PROTEIN RV3427C IN INSERTION SEQUENCE-RELATED"/>
    <property type="match status" value="1"/>
</dbReference>
<keyword evidence="2" id="KW-0067">ATP-binding</keyword>
<accession>A0A9D1F2T4</accession>
<dbReference type="NCBIfam" id="NF005304">
    <property type="entry name" value="PRK06835.1"/>
    <property type="match status" value="1"/>
</dbReference>
<dbReference type="PANTHER" id="PTHR30050">
    <property type="entry name" value="CHROMOSOMAL REPLICATION INITIATOR PROTEIN DNAA"/>
    <property type="match status" value="1"/>
</dbReference>
<dbReference type="InterPro" id="IPR002611">
    <property type="entry name" value="IstB_ATP-bd"/>
</dbReference>